<reference evidence="1 2" key="1">
    <citation type="submission" date="2019-04" db="EMBL/GenBank/DDBJ databases">
        <title>Lewinella litorea sp. nov., isolated from a marine sand.</title>
        <authorList>
            <person name="Yoon J.-H."/>
        </authorList>
    </citation>
    <scope>NUCLEOTIDE SEQUENCE [LARGE SCALE GENOMIC DNA]</scope>
    <source>
        <strain evidence="1 2">HSMS-39</strain>
    </source>
</reference>
<evidence type="ECO:0000313" key="1">
    <source>
        <dbReference type="EMBL" id="THH41641.1"/>
    </source>
</evidence>
<keyword evidence="2" id="KW-1185">Reference proteome</keyword>
<comment type="caution">
    <text evidence="1">The sequence shown here is derived from an EMBL/GenBank/DDBJ whole genome shotgun (WGS) entry which is preliminary data.</text>
</comment>
<dbReference type="SUPFAM" id="SSF52768">
    <property type="entry name" value="Arginase/deacetylase"/>
    <property type="match status" value="1"/>
</dbReference>
<evidence type="ECO:0000313" key="2">
    <source>
        <dbReference type="Proteomes" id="UP000308528"/>
    </source>
</evidence>
<proteinExistence type="predicted"/>
<dbReference type="InterPro" id="IPR023696">
    <property type="entry name" value="Ureohydrolase_dom_sf"/>
</dbReference>
<dbReference type="Proteomes" id="UP000308528">
    <property type="component" value="Unassembled WGS sequence"/>
</dbReference>
<dbReference type="Gene3D" id="3.40.800.10">
    <property type="entry name" value="Ureohydrolase domain"/>
    <property type="match status" value="1"/>
</dbReference>
<name>A0A4S4NT41_9BACT</name>
<dbReference type="AlphaFoldDB" id="A0A4S4NT41"/>
<organism evidence="1 2">
    <name type="scientific">Neolewinella litorea</name>
    <dbReference type="NCBI Taxonomy" id="2562452"/>
    <lineage>
        <taxon>Bacteria</taxon>
        <taxon>Pseudomonadati</taxon>
        <taxon>Bacteroidota</taxon>
        <taxon>Saprospiria</taxon>
        <taxon>Saprospirales</taxon>
        <taxon>Lewinellaceae</taxon>
        <taxon>Neolewinella</taxon>
    </lineage>
</organism>
<dbReference type="OrthoDB" id="931936at2"/>
<evidence type="ECO:0008006" key="3">
    <source>
        <dbReference type="Google" id="ProtNLM"/>
    </source>
</evidence>
<dbReference type="RefSeq" id="WP_136456485.1">
    <property type="nucleotide sequence ID" value="NZ_SRSF01000001.1"/>
</dbReference>
<protein>
    <recommendedName>
        <fullName evidence="3">Arginase</fullName>
    </recommendedName>
</protein>
<sequence>MASPDATPRVALLGWDAATADAVREHLYPLAWDFDGLTLSDLGNFRKQTVNFAVPLLKELHGAGILPVLVGRHPTLLTAQYLAFGELNRQVGICVADSDMHLSDSPGTSTESAGNLDAAIYRDRSPVYHLAHLGSQRQLVGPRLDALFLRRHFERYTLGQSRGKLSDLEPTIRDADVFAFDLAALAAGEAPARRGFHPSGFSVQEAGQLAFYAGSSDRLSSFGLYGYEPGNCSHHEQKVTQAAQAQLIWYFLYGVSQRKGDFPVTTAGLHEYVVDSKVTDRLTFWRSDRSNRWWVQVPVPDEEGEERNRLVSCSYEDYLQISQEGKLPDRLRIAFSRY</sequence>
<accession>A0A4S4NT41</accession>
<gene>
    <name evidence="1" type="ORF">E4021_03335</name>
</gene>
<dbReference type="EMBL" id="SRSF01000001">
    <property type="protein sequence ID" value="THH41641.1"/>
    <property type="molecule type" value="Genomic_DNA"/>
</dbReference>